<comment type="caution">
    <text evidence="15">The sequence shown here is derived from an EMBL/GenBank/DDBJ whole genome shotgun (WGS) entry which is preliminary data.</text>
</comment>
<protein>
    <recommendedName>
        <fullName evidence="12">Tetracycline resistance protein</fullName>
    </recommendedName>
</protein>
<dbReference type="EMBL" id="QZEY01000015">
    <property type="protein sequence ID" value="RJL24566.1"/>
    <property type="molecule type" value="Genomic_DNA"/>
</dbReference>
<dbReference type="PANTHER" id="PTHR23501:SF188">
    <property type="entry name" value="TETRACYCLINE RESISTANCE PROTEIN"/>
    <property type="match status" value="1"/>
</dbReference>
<dbReference type="InterPro" id="IPR011701">
    <property type="entry name" value="MFS"/>
</dbReference>
<accession>A0A3A4A6M6</accession>
<dbReference type="Gene3D" id="1.20.1250.20">
    <property type="entry name" value="MFS general substrate transporter like domains"/>
    <property type="match status" value="1"/>
</dbReference>
<feature type="transmembrane region" description="Helical" evidence="13">
    <location>
        <begin position="224"/>
        <end position="243"/>
    </location>
</feature>
<dbReference type="PROSITE" id="PS50850">
    <property type="entry name" value="MFS"/>
    <property type="match status" value="1"/>
</dbReference>
<evidence type="ECO:0000313" key="16">
    <source>
        <dbReference type="Proteomes" id="UP000265768"/>
    </source>
</evidence>
<evidence type="ECO:0000259" key="14">
    <source>
        <dbReference type="PROSITE" id="PS50850"/>
    </source>
</evidence>
<dbReference type="PANTHER" id="PTHR23501">
    <property type="entry name" value="MAJOR FACILITATOR SUPERFAMILY"/>
    <property type="match status" value="1"/>
</dbReference>
<keyword evidence="6 13" id="KW-0812">Transmembrane</keyword>
<evidence type="ECO:0000256" key="12">
    <source>
        <dbReference type="ARBA" id="ARBA00040630"/>
    </source>
</evidence>
<evidence type="ECO:0000256" key="8">
    <source>
        <dbReference type="ARBA" id="ARBA00022989"/>
    </source>
</evidence>
<feature type="transmembrane region" description="Helical" evidence="13">
    <location>
        <begin position="389"/>
        <end position="409"/>
    </location>
</feature>
<feature type="transmembrane region" description="Helical" evidence="13">
    <location>
        <begin position="415"/>
        <end position="436"/>
    </location>
</feature>
<feature type="transmembrane region" description="Helical" evidence="13">
    <location>
        <begin position="296"/>
        <end position="317"/>
    </location>
</feature>
<keyword evidence="7" id="KW-0375">Hydrogen ion transport</keyword>
<feature type="transmembrane region" description="Helical" evidence="13">
    <location>
        <begin position="263"/>
        <end position="284"/>
    </location>
</feature>
<evidence type="ECO:0000313" key="15">
    <source>
        <dbReference type="EMBL" id="RJL24566.1"/>
    </source>
</evidence>
<sequence length="454" mass="43889">MDAAVAAAPAGARSAGVRVGALFGPAVFGVTAAGVALPDVGAELRAGPAEVAWVLTAHALALGLRTAFFGRLSDAWGVRRTLAAGAIVLALGTVVCLVAPDLRVLVAGRFVLAAGSGAMSACALALTAAAAPERRASMLAGFGASMAVFSAAATLAGGVVTELASWRITLVLPALSLLAAPLCAGLAVRPGTGARVDLTGAGLLTGAASAFLILIQAGTLGLPGVAAAVVGAVFVVAAAGLALRVRRVPSGFVPRRLVGDRPYLVAAAVGIGVYGGLFATMYAAPQLLVREHGMSVLAVGAWLLPGAVVGVVASRAVGAVRSPRARNTLLAAVAAAFAAVLLAAALAGGAVLLIAAASLGFAAFSTAQVAVTAIMSAHLPPATRGGGMGLLNLAFFAGGATASALTAALSAPLGLAPSLAVITLFPATAALLSLTLPRAVPAPSPPAAPAGARP</sequence>
<dbReference type="SUPFAM" id="SSF103473">
    <property type="entry name" value="MFS general substrate transporter"/>
    <property type="match status" value="1"/>
</dbReference>
<evidence type="ECO:0000256" key="4">
    <source>
        <dbReference type="ARBA" id="ARBA00022449"/>
    </source>
</evidence>
<feature type="transmembrane region" description="Helical" evidence="13">
    <location>
        <begin position="353"/>
        <end position="377"/>
    </location>
</feature>
<keyword evidence="11" id="KW-0046">Antibiotic resistance</keyword>
<proteinExistence type="inferred from homology"/>
<reference evidence="15 16" key="1">
    <citation type="submission" date="2018-09" db="EMBL/GenBank/DDBJ databases">
        <title>YIM 75507 draft genome.</title>
        <authorList>
            <person name="Tang S."/>
            <person name="Feng Y."/>
        </authorList>
    </citation>
    <scope>NUCLEOTIDE SEQUENCE [LARGE SCALE GENOMIC DNA]</scope>
    <source>
        <strain evidence="15 16">YIM 75507</strain>
    </source>
</reference>
<keyword evidence="9" id="KW-0406">Ion transport</keyword>
<feature type="transmembrane region" description="Helical" evidence="13">
    <location>
        <begin position="200"/>
        <end position="218"/>
    </location>
</feature>
<evidence type="ECO:0000256" key="6">
    <source>
        <dbReference type="ARBA" id="ARBA00022692"/>
    </source>
</evidence>
<keyword evidence="5" id="KW-1003">Cell membrane</keyword>
<feature type="transmembrane region" description="Helical" evidence="13">
    <location>
        <begin position="106"/>
        <end position="126"/>
    </location>
</feature>
<evidence type="ECO:0000256" key="1">
    <source>
        <dbReference type="ARBA" id="ARBA00003279"/>
    </source>
</evidence>
<evidence type="ECO:0000256" key="3">
    <source>
        <dbReference type="ARBA" id="ARBA00007520"/>
    </source>
</evidence>
<dbReference type="AlphaFoldDB" id="A0A3A4A6M6"/>
<dbReference type="GO" id="GO:1902600">
    <property type="term" value="P:proton transmembrane transport"/>
    <property type="evidence" value="ECO:0007669"/>
    <property type="project" value="UniProtKB-KW"/>
</dbReference>
<keyword evidence="10 13" id="KW-0472">Membrane</keyword>
<feature type="transmembrane region" description="Helical" evidence="13">
    <location>
        <begin position="51"/>
        <end position="70"/>
    </location>
</feature>
<comment type="similarity">
    <text evidence="3">Belongs to the major facilitator superfamily. TCR/Tet family.</text>
</comment>
<organism evidence="15 16">
    <name type="scientific">Bailinhaonella thermotolerans</name>
    <dbReference type="NCBI Taxonomy" id="1070861"/>
    <lineage>
        <taxon>Bacteria</taxon>
        <taxon>Bacillati</taxon>
        <taxon>Actinomycetota</taxon>
        <taxon>Actinomycetes</taxon>
        <taxon>Streptosporangiales</taxon>
        <taxon>Streptosporangiaceae</taxon>
        <taxon>Bailinhaonella</taxon>
    </lineage>
</organism>
<dbReference type="InterPro" id="IPR020846">
    <property type="entry name" value="MFS_dom"/>
</dbReference>
<keyword evidence="16" id="KW-1185">Reference proteome</keyword>
<feature type="transmembrane region" description="Helical" evidence="13">
    <location>
        <begin position="329"/>
        <end position="347"/>
    </location>
</feature>
<comment type="function">
    <text evidence="1">Resistance to tetracycline by an active tetracycline efflux. This is an energy-dependent process that decreases the accumulation of the antibiotic in whole cells. This protein functions as a metal-tetracycline/H(+) antiporter.</text>
</comment>
<gene>
    <name evidence="15" type="ORF">D5H75_29315</name>
</gene>
<dbReference type="GO" id="GO:0005886">
    <property type="term" value="C:plasma membrane"/>
    <property type="evidence" value="ECO:0007669"/>
    <property type="project" value="UniProtKB-SubCell"/>
</dbReference>
<keyword evidence="4" id="KW-0813">Transport</keyword>
<evidence type="ECO:0000256" key="2">
    <source>
        <dbReference type="ARBA" id="ARBA00004651"/>
    </source>
</evidence>
<evidence type="ECO:0000256" key="13">
    <source>
        <dbReference type="SAM" id="Phobius"/>
    </source>
</evidence>
<name>A0A3A4A6M6_9ACTN</name>
<dbReference type="Pfam" id="PF07690">
    <property type="entry name" value="MFS_1"/>
    <property type="match status" value="1"/>
</dbReference>
<feature type="domain" description="Major facilitator superfamily (MFS) profile" evidence="14">
    <location>
        <begin position="1"/>
        <end position="441"/>
    </location>
</feature>
<evidence type="ECO:0000256" key="5">
    <source>
        <dbReference type="ARBA" id="ARBA00022475"/>
    </source>
</evidence>
<dbReference type="InterPro" id="IPR036259">
    <property type="entry name" value="MFS_trans_sf"/>
</dbReference>
<evidence type="ECO:0000256" key="9">
    <source>
        <dbReference type="ARBA" id="ARBA00023065"/>
    </source>
</evidence>
<feature type="transmembrane region" description="Helical" evidence="13">
    <location>
        <begin position="82"/>
        <end position="100"/>
    </location>
</feature>
<dbReference type="Gene3D" id="1.20.1720.10">
    <property type="entry name" value="Multidrug resistance protein D"/>
    <property type="match status" value="1"/>
</dbReference>
<feature type="transmembrane region" description="Helical" evidence="13">
    <location>
        <begin position="138"/>
        <end position="160"/>
    </location>
</feature>
<comment type="subcellular location">
    <subcellularLocation>
        <location evidence="2">Cell membrane</location>
        <topology evidence="2">Multi-pass membrane protein</topology>
    </subcellularLocation>
</comment>
<dbReference type="GO" id="GO:0046677">
    <property type="term" value="P:response to antibiotic"/>
    <property type="evidence" value="ECO:0007669"/>
    <property type="project" value="UniProtKB-KW"/>
</dbReference>
<evidence type="ECO:0000256" key="7">
    <source>
        <dbReference type="ARBA" id="ARBA00022781"/>
    </source>
</evidence>
<evidence type="ECO:0000256" key="11">
    <source>
        <dbReference type="ARBA" id="ARBA00023251"/>
    </source>
</evidence>
<dbReference type="OrthoDB" id="3538392at2"/>
<evidence type="ECO:0000256" key="10">
    <source>
        <dbReference type="ARBA" id="ARBA00023136"/>
    </source>
</evidence>
<feature type="transmembrane region" description="Helical" evidence="13">
    <location>
        <begin position="166"/>
        <end position="188"/>
    </location>
</feature>
<keyword evidence="8 13" id="KW-1133">Transmembrane helix</keyword>
<keyword evidence="4" id="KW-0050">Antiport</keyword>
<dbReference type="GO" id="GO:0015297">
    <property type="term" value="F:antiporter activity"/>
    <property type="evidence" value="ECO:0007669"/>
    <property type="project" value="UniProtKB-KW"/>
</dbReference>
<dbReference type="Proteomes" id="UP000265768">
    <property type="component" value="Unassembled WGS sequence"/>
</dbReference>